<dbReference type="RefSeq" id="WP_188671032.1">
    <property type="nucleotide sequence ID" value="NZ_BMJH01000001.1"/>
</dbReference>
<dbReference type="EMBL" id="BMJH01000001">
    <property type="protein sequence ID" value="GGC58692.1"/>
    <property type="molecule type" value="Genomic_DNA"/>
</dbReference>
<evidence type="ECO:0000313" key="2">
    <source>
        <dbReference type="EMBL" id="GGC58692.1"/>
    </source>
</evidence>
<evidence type="ECO:0000256" key="1">
    <source>
        <dbReference type="SAM" id="Phobius"/>
    </source>
</evidence>
<dbReference type="AlphaFoldDB" id="A0A916U3B1"/>
<reference evidence="2" key="2">
    <citation type="submission" date="2020-09" db="EMBL/GenBank/DDBJ databases">
        <authorList>
            <person name="Sun Q."/>
            <person name="Zhou Y."/>
        </authorList>
    </citation>
    <scope>NUCLEOTIDE SEQUENCE</scope>
    <source>
        <strain evidence="2">CGMCC 1.15478</strain>
    </source>
</reference>
<comment type="caution">
    <text evidence="2">The sequence shown here is derived from an EMBL/GenBank/DDBJ whole genome shotgun (WGS) entry which is preliminary data.</text>
</comment>
<dbReference type="Proteomes" id="UP000641514">
    <property type="component" value="Unassembled WGS sequence"/>
</dbReference>
<keyword evidence="1" id="KW-1133">Transmembrane helix</keyword>
<gene>
    <name evidence="2" type="ORF">GCM10011410_08990</name>
</gene>
<dbReference type="InterPro" id="IPR046498">
    <property type="entry name" value="Rv1476-like"/>
</dbReference>
<organism evidence="2 3">
    <name type="scientific">Hoyosella rhizosphaerae</name>
    <dbReference type="NCBI Taxonomy" id="1755582"/>
    <lineage>
        <taxon>Bacteria</taxon>
        <taxon>Bacillati</taxon>
        <taxon>Actinomycetota</taxon>
        <taxon>Actinomycetes</taxon>
        <taxon>Mycobacteriales</taxon>
        <taxon>Hoyosellaceae</taxon>
        <taxon>Hoyosella</taxon>
    </lineage>
</organism>
<reference evidence="2" key="1">
    <citation type="journal article" date="2014" name="Int. J. Syst. Evol. Microbiol.">
        <title>Complete genome sequence of Corynebacterium casei LMG S-19264T (=DSM 44701T), isolated from a smear-ripened cheese.</title>
        <authorList>
            <consortium name="US DOE Joint Genome Institute (JGI-PGF)"/>
            <person name="Walter F."/>
            <person name="Albersmeier A."/>
            <person name="Kalinowski J."/>
            <person name="Ruckert C."/>
        </authorList>
    </citation>
    <scope>NUCLEOTIDE SEQUENCE</scope>
    <source>
        <strain evidence="2">CGMCC 1.15478</strain>
    </source>
</reference>
<dbReference type="Pfam" id="PF20381">
    <property type="entry name" value="Rv1476"/>
    <property type="match status" value="1"/>
</dbReference>
<keyword evidence="3" id="KW-1185">Reference proteome</keyword>
<protein>
    <submittedName>
        <fullName evidence="2">Uncharacterized protein</fullName>
    </submittedName>
</protein>
<proteinExistence type="predicted"/>
<keyword evidence="1" id="KW-0812">Transmembrane</keyword>
<evidence type="ECO:0000313" key="3">
    <source>
        <dbReference type="Proteomes" id="UP000641514"/>
    </source>
</evidence>
<accession>A0A916U3B1</accession>
<sequence>MGNGPHVTGLPPGIDLDEVLASLAEDNVWAPEADVAALRDVVSDAADHGIDLKIIAIPYNPRYGGELRDLANDVGAADGGTVLVMSPNVVGTFSDSIDRFTLEGAQTEIVHRDPVEAASMFVDDVTSPGFPWTELTFALLFFVAATIVALRWWTRRGYDPAAIAPAAIDPALNGPAATDAGPIEPSRNA</sequence>
<name>A0A916U3B1_9ACTN</name>
<feature type="transmembrane region" description="Helical" evidence="1">
    <location>
        <begin position="135"/>
        <end position="153"/>
    </location>
</feature>
<keyword evidence="1" id="KW-0472">Membrane</keyword>